<keyword evidence="2" id="KW-1185">Reference proteome</keyword>
<comment type="caution">
    <text evidence="1">The sequence shown here is derived from an EMBL/GenBank/DDBJ whole genome shotgun (WGS) entry which is preliminary data.</text>
</comment>
<organism evidence="1 2">
    <name type="scientific">Ilyodon furcidens</name>
    <name type="common">goldbreast splitfin</name>
    <dbReference type="NCBI Taxonomy" id="33524"/>
    <lineage>
        <taxon>Eukaryota</taxon>
        <taxon>Metazoa</taxon>
        <taxon>Chordata</taxon>
        <taxon>Craniata</taxon>
        <taxon>Vertebrata</taxon>
        <taxon>Euteleostomi</taxon>
        <taxon>Actinopterygii</taxon>
        <taxon>Neopterygii</taxon>
        <taxon>Teleostei</taxon>
        <taxon>Neoteleostei</taxon>
        <taxon>Acanthomorphata</taxon>
        <taxon>Ovalentaria</taxon>
        <taxon>Atherinomorphae</taxon>
        <taxon>Cyprinodontiformes</taxon>
        <taxon>Goodeidae</taxon>
        <taxon>Ilyodon</taxon>
    </lineage>
</organism>
<protein>
    <submittedName>
        <fullName evidence="1">Uncharacterized protein</fullName>
    </submittedName>
</protein>
<accession>A0ABV0V9Q0</accession>
<evidence type="ECO:0000313" key="1">
    <source>
        <dbReference type="EMBL" id="MEQ2253430.1"/>
    </source>
</evidence>
<evidence type="ECO:0000313" key="2">
    <source>
        <dbReference type="Proteomes" id="UP001482620"/>
    </source>
</evidence>
<reference evidence="1 2" key="1">
    <citation type="submission" date="2021-06" db="EMBL/GenBank/DDBJ databases">
        <authorList>
            <person name="Palmer J.M."/>
        </authorList>
    </citation>
    <scope>NUCLEOTIDE SEQUENCE [LARGE SCALE GENOMIC DNA]</scope>
    <source>
        <strain evidence="2">if_2019</strain>
        <tissue evidence="1">Muscle</tissue>
    </source>
</reference>
<gene>
    <name evidence="1" type="ORF">ILYODFUR_031995</name>
</gene>
<sequence length="76" mass="8716">MKRAETITQRRSSWTVEESFSMTVSETENTSDECSSMVSFREGSVPNALLQMDIKLFLSLHVWSSRLVWEFVGLPV</sequence>
<dbReference type="Proteomes" id="UP001482620">
    <property type="component" value="Unassembled WGS sequence"/>
</dbReference>
<proteinExistence type="predicted"/>
<dbReference type="EMBL" id="JAHRIQ010097768">
    <property type="protein sequence ID" value="MEQ2253430.1"/>
    <property type="molecule type" value="Genomic_DNA"/>
</dbReference>
<name>A0ABV0V9Q0_9TELE</name>